<proteinExistence type="predicted"/>
<protein>
    <submittedName>
        <fullName evidence="4">DUF4232 domain-containing protein</fullName>
    </submittedName>
</protein>
<keyword evidence="2" id="KW-0732">Signal</keyword>
<evidence type="ECO:0000256" key="2">
    <source>
        <dbReference type="SAM" id="SignalP"/>
    </source>
</evidence>
<reference evidence="4 5" key="1">
    <citation type="submission" date="2020-09" db="EMBL/GenBank/DDBJ databases">
        <title>A novel species.</title>
        <authorList>
            <person name="Gao J."/>
        </authorList>
    </citation>
    <scope>NUCLEOTIDE SEQUENCE [LARGE SCALE GENOMIC DNA]</scope>
    <source>
        <strain evidence="4 5">CRXT-Y-14</strain>
    </source>
</reference>
<accession>A0A7H1BA92</accession>
<organism evidence="4 5">
    <name type="scientific">Streptomyces xanthii</name>
    <dbReference type="NCBI Taxonomy" id="2768069"/>
    <lineage>
        <taxon>Bacteria</taxon>
        <taxon>Bacillati</taxon>
        <taxon>Actinomycetota</taxon>
        <taxon>Actinomycetes</taxon>
        <taxon>Kitasatosporales</taxon>
        <taxon>Streptomycetaceae</taxon>
        <taxon>Streptomyces</taxon>
    </lineage>
</organism>
<sequence length="226" mass="22138">MRTQTKHAKKLTLAAVALAAGLSLTACQSGNDGDNDASASTDPTASSSSAPSSPGAEASTPATDSTGSTGSAGTGNTTGGSGDDKGSGGGQINTGPCKTANLTITATHGMGEGDVLVSLKNTSDACNLKGFAGVDLKTADGDTISAGRTENAAPSVVLQGGATTRFTLHTPRNDSGGSGVKVTQLVITPPNETHSKTIPFSLSLPVTDGSHPEQGVMVDPVGTGKQ</sequence>
<dbReference type="EMBL" id="CP061281">
    <property type="protein sequence ID" value="QNS05647.1"/>
    <property type="molecule type" value="Genomic_DNA"/>
</dbReference>
<feature type="signal peptide" evidence="2">
    <location>
        <begin position="1"/>
        <end position="28"/>
    </location>
</feature>
<dbReference type="KEGG" id="sxn:IAG42_20005"/>
<dbReference type="PROSITE" id="PS51257">
    <property type="entry name" value="PROKAR_LIPOPROTEIN"/>
    <property type="match status" value="1"/>
</dbReference>
<dbReference type="RefSeq" id="WP_188338337.1">
    <property type="nucleotide sequence ID" value="NZ_CP061281.1"/>
</dbReference>
<dbReference type="AlphaFoldDB" id="A0A7H1BA92"/>
<feature type="region of interest" description="Disordered" evidence="1">
    <location>
        <begin position="26"/>
        <end position="94"/>
    </location>
</feature>
<feature type="compositionally biased region" description="Low complexity" evidence="1">
    <location>
        <begin position="37"/>
        <end position="69"/>
    </location>
</feature>
<gene>
    <name evidence="4" type="ORF">IAG42_20005</name>
</gene>
<dbReference type="InterPro" id="IPR025326">
    <property type="entry name" value="DUF4232"/>
</dbReference>
<feature type="region of interest" description="Disordered" evidence="1">
    <location>
        <begin position="204"/>
        <end position="226"/>
    </location>
</feature>
<evidence type="ECO:0000256" key="1">
    <source>
        <dbReference type="SAM" id="MobiDB-lite"/>
    </source>
</evidence>
<dbReference type="Proteomes" id="UP000516428">
    <property type="component" value="Chromosome"/>
</dbReference>
<name>A0A7H1BA92_9ACTN</name>
<evidence type="ECO:0000313" key="4">
    <source>
        <dbReference type="EMBL" id="QNS05647.1"/>
    </source>
</evidence>
<feature type="domain" description="DUF4232" evidence="3">
    <location>
        <begin position="97"/>
        <end position="211"/>
    </location>
</feature>
<keyword evidence="5" id="KW-1185">Reference proteome</keyword>
<evidence type="ECO:0000313" key="5">
    <source>
        <dbReference type="Proteomes" id="UP000516428"/>
    </source>
</evidence>
<feature type="chain" id="PRO_5038765592" evidence="2">
    <location>
        <begin position="29"/>
        <end position="226"/>
    </location>
</feature>
<feature type="compositionally biased region" description="Gly residues" evidence="1">
    <location>
        <begin position="70"/>
        <end position="92"/>
    </location>
</feature>
<evidence type="ECO:0000259" key="3">
    <source>
        <dbReference type="Pfam" id="PF14016"/>
    </source>
</evidence>
<dbReference type="Pfam" id="PF14016">
    <property type="entry name" value="DUF4232"/>
    <property type="match status" value="1"/>
</dbReference>